<evidence type="ECO:0000313" key="1">
    <source>
        <dbReference type="EMBL" id="KAJ1889677.1"/>
    </source>
</evidence>
<protein>
    <submittedName>
        <fullName evidence="1">Uncharacterized protein</fullName>
    </submittedName>
</protein>
<name>A0ACC1I9W2_9FUNG</name>
<comment type="caution">
    <text evidence="1">The sequence shown here is derived from an EMBL/GenBank/DDBJ whole genome shotgun (WGS) entry which is preliminary data.</text>
</comment>
<proteinExistence type="predicted"/>
<reference evidence="1" key="1">
    <citation type="submission" date="2022-07" db="EMBL/GenBank/DDBJ databases">
        <title>Phylogenomic reconstructions and comparative analyses of Kickxellomycotina fungi.</title>
        <authorList>
            <person name="Reynolds N.K."/>
            <person name="Stajich J.E."/>
            <person name="Barry K."/>
            <person name="Grigoriev I.V."/>
            <person name="Crous P."/>
            <person name="Smith M.E."/>
        </authorList>
    </citation>
    <scope>NUCLEOTIDE SEQUENCE</scope>
    <source>
        <strain evidence="1">Benny 63K</strain>
    </source>
</reference>
<accession>A0ACC1I9W2</accession>
<organism evidence="1 2">
    <name type="scientific">Kickxella alabastrina</name>
    <dbReference type="NCBI Taxonomy" id="61397"/>
    <lineage>
        <taxon>Eukaryota</taxon>
        <taxon>Fungi</taxon>
        <taxon>Fungi incertae sedis</taxon>
        <taxon>Zoopagomycota</taxon>
        <taxon>Kickxellomycotina</taxon>
        <taxon>Kickxellomycetes</taxon>
        <taxon>Kickxellales</taxon>
        <taxon>Kickxellaceae</taxon>
        <taxon>Kickxella</taxon>
    </lineage>
</organism>
<keyword evidence="2" id="KW-1185">Reference proteome</keyword>
<dbReference type="EMBL" id="JANBPG010001497">
    <property type="protein sequence ID" value="KAJ1889677.1"/>
    <property type="molecule type" value="Genomic_DNA"/>
</dbReference>
<dbReference type="Proteomes" id="UP001150581">
    <property type="component" value="Unassembled WGS sequence"/>
</dbReference>
<sequence>MPHQFSVYFKNKGVYVDYIQDITSIYTFVDTVEDIRAHYNTPEDDTETALYYLKKGTLELVKVDPLKTPLYNIAKYMVSKNKIYWGKFETLVYDSTAHPEDGINEAILPGLPTEEDMRPAFTPLSEPYPQPNKCACCSHISATESSASVVVADTANF</sequence>
<gene>
    <name evidence="1" type="ORF">LPJ66_007904</name>
</gene>
<evidence type="ECO:0000313" key="2">
    <source>
        <dbReference type="Proteomes" id="UP001150581"/>
    </source>
</evidence>